<dbReference type="GO" id="GO:0008381">
    <property type="term" value="F:mechanosensitive monoatomic ion channel activity"/>
    <property type="evidence" value="ECO:0007669"/>
    <property type="project" value="UniProtKB-UniRule"/>
</dbReference>
<keyword evidence="6 10" id="KW-1133">Transmembrane helix</keyword>
<dbReference type="PROSITE" id="PS01327">
    <property type="entry name" value="MSCL"/>
    <property type="match status" value="1"/>
</dbReference>
<keyword evidence="8 10" id="KW-0472">Membrane</keyword>
<evidence type="ECO:0000256" key="1">
    <source>
        <dbReference type="ARBA" id="ARBA00004651"/>
    </source>
</evidence>
<protein>
    <recommendedName>
        <fullName evidence="10">Large-conductance mechanosensitive channel</fullName>
    </recommendedName>
</protein>
<reference evidence="11" key="1">
    <citation type="journal article" date="2014" name="Int. J. Syst. Evol. Microbiol.">
        <title>Complete genome sequence of Corynebacterium casei LMG S-19264T (=DSM 44701T), isolated from a smear-ripened cheese.</title>
        <authorList>
            <consortium name="US DOE Joint Genome Institute (JGI-PGF)"/>
            <person name="Walter F."/>
            <person name="Albersmeier A."/>
            <person name="Kalinowski J."/>
            <person name="Ruckert C."/>
        </authorList>
    </citation>
    <scope>NUCLEOTIDE SEQUENCE</scope>
    <source>
        <strain evidence="11">CGMCC 1.15519</strain>
    </source>
</reference>
<evidence type="ECO:0000256" key="9">
    <source>
        <dbReference type="ARBA" id="ARBA00023303"/>
    </source>
</evidence>
<keyword evidence="4 10" id="KW-1003">Cell membrane</keyword>
<dbReference type="InterPro" id="IPR001185">
    <property type="entry name" value="MS_channel"/>
</dbReference>
<dbReference type="AlphaFoldDB" id="A0A916ZZL2"/>
<keyword evidence="5 10" id="KW-0812">Transmembrane</keyword>
<dbReference type="NCBIfam" id="TIGR00220">
    <property type="entry name" value="mscL"/>
    <property type="match status" value="1"/>
</dbReference>
<dbReference type="NCBIfam" id="NF010557">
    <property type="entry name" value="PRK13952.1"/>
    <property type="match status" value="1"/>
</dbReference>
<dbReference type="PANTHER" id="PTHR30266">
    <property type="entry name" value="MECHANOSENSITIVE CHANNEL MSCL"/>
    <property type="match status" value="1"/>
</dbReference>
<evidence type="ECO:0000256" key="6">
    <source>
        <dbReference type="ARBA" id="ARBA00022989"/>
    </source>
</evidence>
<evidence type="ECO:0000256" key="7">
    <source>
        <dbReference type="ARBA" id="ARBA00023065"/>
    </source>
</evidence>
<comment type="similarity">
    <text evidence="2 10">Belongs to the MscL family.</text>
</comment>
<keyword evidence="7 10" id="KW-0406">Ion transport</keyword>
<dbReference type="InterPro" id="IPR019823">
    <property type="entry name" value="Mechanosensitive_channel_CS"/>
</dbReference>
<dbReference type="PRINTS" id="PR01264">
    <property type="entry name" value="MECHCHANNEL"/>
</dbReference>
<name>A0A916ZZL2_9SPHN</name>
<organism evidence="11 12">
    <name type="scientific">Sandarakinorhabdus glacialis</name>
    <dbReference type="NCBI Taxonomy" id="1614636"/>
    <lineage>
        <taxon>Bacteria</taxon>
        <taxon>Pseudomonadati</taxon>
        <taxon>Pseudomonadota</taxon>
        <taxon>Alphaproteobacteria</taxon>
        <taxon>Sphingomonadales</taxon>
        <taxon>Sphingosinicellaceae</taxon>
        <taxon>Sandarakinorhabdus</taxon>
    </lineage>
</organism>
<keyword evidence="9 10" id="KW-0407">Ion channel</keyword>
<dbReference type="RefSeq" id="WP_188763407.1">
    <property type="nucleotide sequence ID" value="NZ_BMJM01000010.1"/>
</dbReference>
<evidence type="ECO:0000256" key="5">
    <source>
        <dbReference type="ARBA" id="ARBA00022692"/>
    </source>
</evidence>
<dbReference type="SUPFAM" id="SSF81330">
    <property type="entry name" value="Gated mechanosensitive channel"/>
    <property type="match status" value="1"/>
</dbReference>
<evidence type="ECO:0000313" key="12">
    <source>
        <dbReference type="Proteomes" id="UP000635071"/>
    </source>
</evidence>
<evidence type="ECO:0000256" key="3">
    <source>
        <dbReference type="ARBA" id="ARBA00022448"/>
    </source>
</evidence>
<evidence type="ECO:0000256" key="10">
    <source>
        <dbReference type="HAMAP-Rule" id="MF_00115"/>
    </source>
</evidence>
<comment type="subunit">
    <text evidence="10">Homopentamer.</text>
</comment>
<keyword evidence="10" id="KW-0997">Cell inner membrane</keyword>
<dbReference type="InterPro" id="IPR036019">
    <property type="entry name" value="MscL_channel"/>
</dbReference>
<dbReference type="PANTHER" id="PTHR30266:SF2">
    <property type="entry name" value="LARGE-CONDUCTANCE MECHANOSENSITIVE CHANNEL"/>
    <property type="match status" value="1"/>
</dbReference>
<dbReference type="Pfam" id="PF01741">
    <property type="entry name" value="MscL"/>
    <property type="match status" value="1"/>
</dbReference>
<comment type="function">
    <text evidence="10">Channel that opens in response to stretch forces in the membrane lipid bilayer. May participate in the regulation of osmotic pressure changes within the cell.</text>
</comment>
<feature type="transmembrane region" description="Helical" evidence="10">
    <location>
        <begin position="79"/>
        <end position="107"/>
    </location>
</feature>
<dbReference type="InterPro" id="IPR037673">
    <property type="entry name" value="MSC/AndL"/>
</dbReference>
<proteinExistence type="inferred from homology"/>
<dbReference type="Gene3D" id="1.10.1200.120">
    <property type="entry name" value="Large-conductance mechanosensitive channel, MscL, domain 1"/>
    <property type="match status" value="1"/>
</dbReference>
<evidence type="ECO:0000256" key="2">
    <source>
        <dbReference type="ARBA" id="ARBA00007254"/>
    </source>
</evidence>
<keyword evidence="3 10" id="KW-0813">Transport</keyword>
<feature type="transmembrane region" description="Helical" evidence="10">
    <location>
        <begin position="12"/>
        <end position="31"/>
    </location>
</feature>
<keyword evidence="12" id="KW-1185">Reference proteome</keyword>
<evidence type="ECO:0000256" key="4">
    <source>
        <dbReference type="ARBA" id="ARBA00022475"/>
    </source>
</evidence>
<dbReference type="EMBL" id="BMJM01000010">
    <property type="protein sequence ID" value="GGE18239.1"/>
    <property type="molecule type" value="Genomic_DNA"/>
</dbReference>
<dbReference type="Proteomes" id="UP000635071">
    <property type="component" value="Unassembled WGS sequence"/>
</dbReference>
<gene>
    <name evidence="10 11" type="primary">mscL</name>
    <name evidence="11" type="ORF">GCM10011529_25940</name>
</gene>
<reference evidence="11" key="2">
    <citation type="submission" date="2020-09" db="EMBL/GenBank/DDBJ databases">
        <authorList>
            <person name="Sun Q."/>
            <person name="Zhou Y."/>
        </authorList>
    </citation>
    <scope>NUCLEOTIDE SEQUENCE</scope>
    <source>
        <strain evidence="11">CGMCC 1.15519</strain>
    </source>
</reference>
<accession>A0A916ZZL2</accession>
<evidence type="ECO:0000313" key="11">
    <source>
        <dbReference type="EMBL" id="GGE18239.1"/>
    </source>
</evidence>
<comment type="caution">
    <text evidence="11">The sequence shown here is derived from an EMBL/GenBank/DDBJ whole genome shotgun (WGS) entry which is preliminary data.</text>
</comment>
<dbReference type="HAMAP" id="MF_00115">
    <property type="entry name" value="MscL"/>
    <property type="match status" value="1"/>
</dbReference>
<evidence type="ECO:0000256" key="8">
    <source>
        <dbReference type="ARBA" id="ARBA00023136"/>
    </source>
</evidence>
<comment type="subcellular location">
    <subcellularLocation>
        <location evidence="10">Cell inner membrane</location>
        <topology evidence="10">Multi-pass membrane protein</topology>
    </subcellularLocation>
    <subcellularLocation>
        <location evidence="1">Cell membrane</location>
        <topology evidence="1">Multi-pass membrane protein</topology>
    </subcellularLocation>
</comment>
<dbReference type="GO" id="GO:0005886">
    <property type="term" value="C:plasma membrane"/>
    <property type="evidence" value="ECO:0007669"/>
    <property type="project" value="UniProtKB-SubCell"/>
</dbReference>
<sequence length="143" mass="15072">MFQEFRTFLARGNVLDLAVAVVIGTAFGAIVTSFTQDLLMPVIGLLTGGIDLSSNFFVLGNIPATYRGSPNDYAALKAAGVPLFGFGAFVTAVINFLIVGFAVFLLVKAANKAMRPAAVVPPGPTPSEVLLAEIRDELKSRKP</sequence>